<dbReference type="AlphaFoldDB" id="A0A482W8R4"/>
<keyword evidence="2" id="KW-1185">Reference proteome</keyword>
<sequence>MANTQLNYLLALSTLDVSLDNLDKFVIGSWSGKHGSGLLKTPRRRYGNPTQTSFVFFDGRSSARVGGVSARRRDANAAPAGASVIVSGPNPSGVLRQFRTNDGRILMSWTPVEAVVRRGGTCKLSSRNLERANFRPTQMRA</sequence>
<proteinExistence type="predicted"/>
<name>A0A482W8R4_ASBVE</name>
<evidence type="ECO:0000313" key="2">
    <source>
        <dbReference type="Proteomes" id="UP000292052"/>
    </source>
</evidence>
<organism evidence="1 2">
    <name type="scientific">Asbolus verrucosus</name>
    <name type="common">Desert ironclad beetle</name>
    <dbReference type="NCBI Taxonomy" id="1661398"/>
    <lineage>
        <taxon>Eukaryota</taxon>
        <taxon>Metazoa</taxon>
        <taxon>Ecdysozoa</taxon>
        <taxon>Arthropoda</taxon>
        <taxon>Hexapoda</taxon>
        <taxon>Insecta</taxon>
        <taxon>Pterygota</taxon>
        <taxon>Neoptera</taxon>
        <taxon>Endopterygota</taxon>
        <taxon>Coleoptera</taxon>
        <taxon>Polyphaga</taxon>
        <taxon>Cucujiformia</taxon>
        <taxon>Tenebrionidae</taxon>
        <taxon>Pimeliinae</taxon>
        <taxon>Asbolus</taxon>
    </lineage>
</organism>
<evidence type="ECO:0000313" key="1">
    <source>
        <dbReference type="EMBL" id="RZC41365.1"/>
    </source>
</evidence>
<dbReference type="EMBL" id="QDEB01017844">
    <property type="protein sequence ID" value="RZC41365.1"/>
    <property type="molecule type" value="Genomic_DNA"/>
</dbReference>
<gene>
    <name evidence="1" type="ORF">BDFB_008792</name>
</gene>
<reference evidence="1 2" key="1">
    <citation type="submission" date="2017-03" db="EMBL/GenBank/DDBJ databases">
        <title>Genome of the blue death feigning beetle - Asbolus verrucosus.</title>
        <authorList>
            <person name="Rider S.D."/>
        </authorList>
    </citation>
    <scope>NUCLEOTIDE SEQUENCE [LARGE SCALE GENOMIC DNA]</scope>
    <source>
        <strain evidence="1">Butters</strain>
        <tissue evidence="1">Head and leg muscle</tissue>
    </source>
</reference>
<accession>A0A482W8R4</accession>
<comment type="caution">
    <text evidence="1">The sequence shown here is derived from an EMBL/GenBank/DDBJ whole genome shotgun (WGS) entry which is preliminary data.</text>
</comment>
<protein>
    <submittedName>
        <fullName evidence="1">Uncharacterized protein</fullName>
    </submittedName>
</protein>
<dbReference type="Proteomes" id="UP000292052">
    <property type="component" value="Unassembled WGS sequence"/>
</dbReference>